<organism evidence="2 3">
    <name type="scientific">Phytophthora rubi</name>
    <dbReference type="NCBI Taxonomy" id="129364"/>
    <lineage>
        <taxon>Eukaryota</taxon>
        <taxon>Sar</taxon>
        <taxon>Stramenopiles</taxon>
        <taxon>Oomycota</taxon>
        <taxon>Peronosporomycetes</taxon>
        <taxon>Peronosporales</taxon>
        <taxon>Peronosporaceae</taxon>
        <taxon>Phytophthora</taxon>
    </lineage>
</organism>
<feature type="compositionally biased region" description="Low complexity" evidence="1">
    <location>
        <begin position="86"/>
        <end position="96"/>
    </location>
</feature>
<sequence length="137" mass="14723">MRSWSQCGCRRNKDSRHAAATTLRWLQPKPPAPTLTPTPKPAPDTPKTPPAVTPDTSESKPTKCHGAPDPKQAPMPEPTTSPVQNPKKPTTPTQKPGHISAKRASGKQKAMLSKNKLRTETEGQETSASKSLPYAAV</sequence>
<dbReference type="EMBL" id="QXFU01002321">
    <property type="protein sequence ID" value="KAE8987340.1"/>
    <property type="molecule type" value="Genomic_DNA"/>
</dbReference>
<evidence type="ECO:0000313" key="3">
    <source>
        <dbReference type="Proteomes" id="UP000435112"/>
    </source>
</evidence>
<proteinExistence type="predicted"/>
<feature type="compositionally biased region" description="Pro residues" evidence="1">
    <location>
        <begin position="28"/>
        <end position="52"/>
    </location>
</feature>
<evidence type="ECO:0000256" key="1">
    <source>
        <dbReference type="SAM" id="MobiDB-lite"/>
    </source>
</evidence>
<gene>
    <name evidence="2" type="ORF">PR002_g22078</name>
</gene>
<dbReference type="AlphaFoldDB" id="A0A6A3IYW3"/>
<comment type="caution">
    <text evidence="2">The sequence shown here is derived from an EMBL/GenBank/DDBJ whole genome shotgun (WGS) entry which is preliminary data.</text>
</comment>
<evidence type="ECO:0000313" key="2">
    <source>
        <dbReference type="EMBL" id="KAE8987340.1"/>
    </source>
</evidence>
<accession>A0A6A3IYW3</accession>
<protein>
    <submittedName>
        <fullName evidence="2">Uncharacterized protein</fullName>
    </submittedName>
</protein>
<reference evidence="2 3" key="1">
    <citation type="submission" date="2018-09" db="EMBL/GenBank/DDBJ databases">
        <title>Genomic investigation of the strawberry pathogen Phytophthora fragariae indicates pathogenicity is determined by transcriptional variation in three key races.</title>
        <authorList>
            <person name="Adams T.M."/>
            <person name="Armitage A.D."/>
            <person name="Sobczyk M.K."/>
            <person name="Bates H.J."/>
            <person name="Dunwell J.M."/>
            <person name="Nellist C.F."/>
            <person name="Harrison R.J."/>
        </authorList>
    </citation>
    <scope>NUCLEOTIDE SEQUENCE [LARGE SCALE GENOMIC DNA]</scope>
    <source>
        <strain evidence="2 3">SCRP324</strain>
    </source>
</reference>
<dbReference type="Proteomes" id="UP000435112">
    <property type="component" value="Unassembled WGS sequence"/>
</dbReference>
<feature type="region of interest" description="Disordered" evidence="1">
    <location>
        <begin position="1"/>
        <end position="137"/>
    </location>
</feature>
<name>A0A6A3IYW3_9STRA</name>